<dbReference type="InterPro" id="IPR010920">
    <property type="entry name" value="LSM_dom_sf"/>
</dbReference>
<protein>
    <submittedName>
        <fullName evidence="11">MscS family membrane protein</fullName>
    </submittedName>
</protein>
<evidence type="ECO:0000256" key="1">
    <source>
        <dbReference type="ARBA" id="ARBA00004651"/>
    </source>
</evidence>
<keyword evidence="5 7" id="KW-1133">Transmembrane helix</keyword>
<dbReference type="InterPro" id="IPR006685">
    <property type="entry name" value="MscS_channel_2nd"/>
</dbReference>
<comment type="similarity">
    <text evidence="2">Belongs to the MscS (TC 1.A.23) family.</text>
</comment>
<proteinExistence type="inferred from homology"/>
<dbReference type="SUPFAM" id="SSF82689">
    <property type="entry name" value="Mechanosensitive channel protein MscS (YggB), C-terminal domain"/>
    <property type="match status" value="1"/>
</dbReference>
<accession>A0A3D9HU98</accession>
<dbReference type="GO" id="GO:0005886">
    <property type="term" value="C:plasma membrane"/>
    <property type="evidence" value="ECO:0007669"/>
    <property type="project" value="UniProtKB-SubCell"/>
</dbReference>
<evidence type="ECO:0000256" key="7">
    <source>
        <dbReference type="SAM" id="Phobius"/>
    </source>
</evidence>
<dbReference type="AlphaFoldDB" id="A0A3D9HU98"/>
<evidence type="ECO:0000259" key="8">
    <source>
        <dbReference type="Pfam" id="PF00924"/>
    </source>
</evidence>
<dbReference type="InterPro" id="IPR045042">
    <property type="entry name" value="YnaI-like"/>
</dbReference>
<name>A0A3D9HU98_9BACL</name>
<dbReference type="Pfam" id="PF00924">
    <property type="entry name" value="MS_channel_2nd"/>
    <property type="match status" value="1"/>
</dbReference>
<evidence type="ECO:0000259" key="10">
    <source>
        <dbReference type="Pfam" id="PF21088"/>
    </source>
</evidence>
<dbReference type="Proteomes" id="UP000256869">
    <property type="component" value="Unassembled WGS sequence"/>
</dbReference>
<feature type="transmembrane region" description="Helical" evidence="7">
    <location>
        <begin position="55"/>
        <end position="75"/>
    </location>
</feature>
<dbReference type="Gene3D" id="1.10.287.1260">
    <property type="match status" value="1"/>
</dbReference>
<dbReference type="PANTHER" id="PTHR43634">
    <property type="entry name" value="OW CONDUCTANCE MECHANOSENSITIVE CHANNEL"/>
    <property type="match status" value="1"/>
</dbReference>
<keyword evidence="4 7" id="KW-0812">Transmembrane</keyword>
<dbReference type="EMBL" id="QRDY01000028">
    <property type="protein sequence ID" value="RED52985.1"/>
    <property type="molecule type" value="Genomic_DNA"/>
</dbReference>
<evidence type="ECO:0000259" key="9">
    <source>
        <dbReference type="Pfam" id="PF21082"/>
    </source>
</evidence>
<dbReference type="SUPFAM" id="SSF82861">
    <property type="entry name" value="Mechanosensitive channel protein MscS (YggB), transmembrane region"/>
    <property type="match status" value="1"/>
</dbReference>
<evidence type="ECO:0000256" key="5">
    <source>
        <dbReference type="ARBA" id="ARBA00022989"/>
    </source>
</evidence>
<sequence length="326" mass="37232">MNCYSRNYPRYIIGVKNWNLVRCEFEKPTRVLIILIGIYYSLSVIQSEIDSYSWIRSGFRSAIVLLLAWGLIRLTGVSSHWIESIGKKFSFEFDRILLPFLSKMIRAVILVLCFTVIAQEWGYEVTGFIAGLGLGGLAFALAAKDAISNIFGGIIIITEKPFSLDDWIETPSVEGTVESISFRSTRIRTFAQALVTMPNSTLANEPITNWSRMGKRRITFHLGLTYSTKLEQIETVIDEIRQLLTHHPEIDQETVFVHLDRFGMNSLDIFLYFFTSSTQWSDWLKTKEACMLSILEILERNHVSIAFPSTSLYFESAFPDSINKST</sequence>
<evidence type="ECO:0000256" key="4">
    <source>
        <dbReference type="ARBA" id="ARBA00022692"/>
    </source>
</evidence>
<dbReference type="InterPro" id="IPR023408">
    <property type="entry name" value="MscS_beta-dom_sf"/>
</dbReference>
<keyword evidence="3" id="KW-1003">Cell membrane</keyword>
<dbReference type="Gene3D" id="3.30.70.100">
    <property type="match status" value="1"/>
</dbReference>
<evidence type="ECO:0000256" key="6">
    <source>
        <dbReference type="ARBA" id="ARBA00023136"/>
    </source>
</evidence>
<dbReference type="Pfam" id="PF21082">
    <property type="entry name" value="MS_channel_3rd"/>
    <property type="match status" value="1"/>
</dbReference>
<feature type="transmembrane region" description="Helical" evidence="7">
    <location>
        <begin position="125"/>
        <end position="143"/>
    </location>
</feature>
<reference evidence="11 12" key="1">
    <citation type="submission" date="2018-07" db="EMBL/GenBank/DDBJ databases">
        <title>Genomic Encyclopedia of Type Strains, Phase III (KMG-III): the genomes of soil and plant-associated and newly described type strains.</title>
        <authorList>
            <person name="Whitman W."/>
        </authorList>
    </citation>
    <scope>NUCLEOTIDE SEQUENCE [LARGE SCALE GENOMIC DNA]</scope>
    <source>
        <strain evidence="11 12">CECT 8236</strain>
    </source>
</reference>
<keyword evidence="6 7" id="KW-0472">Membrane</keyword>
<dbReference type="Gene3D" id="2.30.30.60">
    <property type="match status" value="1"/>
</dbReference>
<evidence type="ECO:0000256" key="2">
    <source>
        <dbReference type="ARBA" id="ARBA00008017"/>
    </source>
</evidence>
<comment type="subcellular location">
    <subcellularLocation>
        <location evidence="1">Cell membrane</location>
        <topology evidence="1">Multi-pass membrane protein</topology>
    </subcellularLocation>
</comment>
<dbReference type="InterPro" id="IPR049278">
    <property type="entry name" value="MS_channel_C"/>
</dbReference>
<comment type="caution">
    <text evidence="11">The sequence shown here is derived from an EMBL/GenBank/DDBJ whole genome shotgun (WGS) entry which is preliminary data.</text>
</comment>
<dbReference type="InterPro" id="IPR011014">
    <property type="entry name" value="MscS_channel_TM-2"/>
</dbReference>
<keyword evidence="12" id="KW-1185">Reference proteome</keyword>
<evidence type="ECO:0000313" key="12">
    <source>
        <dbReference type="Proteomes" id="UP000256869"/>
    </source>
</evidence>
<organism evidence="11 12">
    <name type="scientific">Cohnella lupini</name>
    <dbReference type="NCBI Taxonomy" id="1294267"/>
    <lineage>
        <taxon>Bacteria</taxon>
        <taxon>Bacillati</taxon>
        <taxon>Bacillota</taxon>
        <taxon>Bacilli</taxon>
        <taxon>Bacillales</taxon>
        <taxon>Paenibacillaceae</taxon>
        <taxon>Cohnella</taxon>
    </lineage>
</organism>
<dbReference type="InterPro" id="IPR049142">
    <property type="entry name" value="MS_channel_1st"/>
</dbReference>
<feature type="domain" description="Mechanosensitive ion channel transmembrane helices 2/3" evidence="10">
    <location>
        <begin position="103"/>
        <end position="144"/>
    </location>
</feature>
<feature type="domain" description="Mechanosensitive ion channel MscS C-terminal" evidence="9">
    <location>
        <begin position="218"/>
        <end position="305"/>
    </location>
</feature>
<dbReference type="InterPro" id="IPR011066">
    <property type="entry name" value="MscS_channel_C_sf"/>
</dbReference>
<dbReference type="SUPFAM" id="SSF50182">
    <property type="entry name" value="Sm-like ribonucleoproteins"/>
    <property type="match status" value="1"/>
</dbReference>
<dbReference type="GO" id="GO:0055085">
    <property type="term" value="P:transmembrane transport"/>
    <property type="evidence" value="ECO:0007669"/>
    <property type="project" value="InterPro"/>
</dbReference>
<dbReference type="PANTHER" id="PTHR43634:SF2">
    <property type="entry name" value="LOW CONDUCTANCE MECHANOSENSITIVE CHANNEL YNAI"/>
    <property type="match status" value="1"/>
</dbReference>
<feature type="transmembrane region" description="Helical" evidence="7">
    <location>
        <begin position="96"/>
        <end position="119"/>
    </location>
</feature>
<feature type="domain" description="Mechanosensitive ion channel MscS" evidence="8">
    <location>
        <begin position="145"/>
        <end position="212"/>
    </location>
</feature>
<evidence type="ECO:0000313" key="11">
    <source>
        <dbReference type="EMBL" id="RED52985.1"/>
    </source>
</evidence>
<evidence type="ECO:0000256" key="3">
    <source>
        <dbReference type="ARBA" id="ARBA00022475"/>
    </source>
</evidence>
<gene>
    <name evidence="11" type="ORF">DFP95_12844</name>
</gene>
<dbReference type="Pfam" id="PF21088">
    <property type="entry name" value="MS_channel_1st"/>
    <property type="match status" value="1"/>
</dbReference>